<keyword evidence="2 3" id="KW-0378">Hydrolase</keyword>
<dbReference type="InterPro" id="IPR019826">
    <property type="entry name" value="Carboxylesterase_B_AS"/>
</dbReference>
<dbReference type="Gene3D" id="3.40.50.1820">
    <property type="entry name" value="alpha/beta hydrolase"/>
    <property type="match status" value="1"/>
</dbReference>
<feature type="domain" description="Carboxylesterase type B" evidence="4">
    <location>
        <begin position="25"/>
        <end position="170"/>
    </location>
</feature>
<comment type="caution">
    <text evidence="5">The sequence shown here is derived from an EMBL/GenBank/DDBJ whole genome shotgun (WGS) entry which is preliminary data.</text>
</comment>
<protein>
    <recommendedName>
        <fullName evidence="3">Carboxylic ester hydrolase</fullName>
        <ecNumber evidence="3">3.1.1.-</ecNumber>
    </recommendedName>
</protein>
<dbReference type="Proteomes" id="UP000076584">
    <property type="component" value="Unassembled WGS sequence"/>
</dbReference>
<evidence type="ECO:0000313" key="5">
    <source>
        <dbReference type="EMBL" id="KZL87210.1"/>
    </source>
</evidence>
<organism evidence="5 6">
    <name type="scientific">Colletotrichum incanum</name>
    <name type="common">Soybean anthracnose fungus</name>
    <dbReference type="NCBI Taxonomy" id="1573173"/>
    <lineage>
        <taxon>Eukaryota</taxon>
        <taxon>Fungi</taxon>
        <taxon>Dikarya</taxon>
        <taxon>Ascomycota</taxon>
        <taxon>Pezizomycotina</taxon>
        <taxon>Sordariomycetes</taxon>
        <taxon>Hypocreomycetidae</taxon>
        <taxon>Glomerellales</taxon>
        <taxon>Glomerellaceae</taxon>
        <taxon>Colletotrichum</taxon>
        <taxon>Colletotrichum spaethianum species complex</taxon>
    </lineage>
</organism>
<dbReference type="PANTHER" id="PTHR43918:SF15">
    <property type="entry name" value="CARBOXYLIC ESTER HYDROLASE"/>
    <property type="match status" value="1"/>
</dbReference>
<proteinExistence type="inferred from homology"/>
<evidence type="ECO:0000256" key="3">
    <source>
        <dbReference type="RuleBase" id="RU361235"/>
    </source>
</evidence>
<name>A0A162PJ92_COLIC</name>
<evidence type="ECO:0000259" key="4">
    <source>
        <dbReference type="Pfam" id="PF00135"/>
    </source>
</evidence>
<feature type="non-terminal residue" evidence="5">
    <location>
        <position position="1"/>
    </location>
</feature>
<keyword evidence="6" id="KW-1185">Reference proteome</keyword>
<dbReference type="EC" id="3.1.1.-" evidence="3"/>
<dbReference type="InterPro" id="IPR019819">
    <property type="entry name" value="Carboxylesterase_B_CS"/>
</dbReference>
<dbReference type="PROSITE" id="PS00122">
    <property type="entry name" value="CARBOXYLESTERASE_B_1"/>
    <property type="match status" value="1"/>
</dbReference>
<gene>
    <name evidence="5" type="ORF">CI238_10301</name>
</gene>
<dbReference type="InterPro" id="IPR002018">
    <property type="entry name" value="CarbesteraseB"/>
</dbReference>
<feature type="domain" description="Carboxylesterase type B" evidence="4">
    <location>
        <begin position="174"/>
        <end position="301"/>
    </location>
</feature>
<reference evidence="5 6" key="1">
    <citation type="submission" date="2015-06" db="EMBL/GenBank/DDBJ databases">
        <title>Survival trade-offs in plant roots during colonization by closely related pathogenic and mutualistic fungi.</title>
        <authorList>
            <person name="Hacquard S."/>
            <person name="Kracher B."/>
            <person name="Hiruma K."/>
            <person name="Weinman A."/>
            <person name="Muench P."/>
            <person name="Garrido Oter R."/>
            <person name="Ver Loren van Themaat E."/>
            <person name="Dallerey J.-F."/>
            <person name="Damm U."/>
            <person name="Henrissat B."/>
            <person name="Lespinet O."/>
            <person name="Thon M."/>
            <person name="Kemen E."/>
            <person name="McHardy A.C."/>
            <person name="Schulze-Lefert P."/>
            <person name="O'Connell R.J."/>
        </authorList>
    </citation>
    <scope>NUCLEOTIDE SEQUENCE [LARGE SCALE GENOMIC DNA]</scope>
    <source>
        <strain evidence="5 6">MAFF 238704</strain>
    </source>
</reference>
<dbReference type="AlphaFoldDB" id="A0A162PJ92"/>
<dbReference type="InterPro" id="IPR050654">
    <property type="entry name" value="AChE-related_enzymes"/>
</dbReference>
<dbReference type="PANTHER" id="PTHR43918">
    <property type="entry name" value="ACETYLCHOLINESTERASE"/>
    <property type="match status" value="1"/>
</dbReference>
<evidence type="ECO:0000313" key="6">
    <source>
        <dbReference type="Proteomes" id="UP000076584"/>
    </source>
</evidence>
<comment type="similarity">
    <text evidence="1 3">Belongs to the type-B carboxylesterase/lipase family.</text>
</comment>
<accession>A0A162PJ92</accession>
<dbReference type="STRING" id="1573173.A0A162PJ92"/>
<dbReference type="EMBL" id="LFIW01000328">
    <property type="protein sequence ID" value="KZL87210.1"/>
    <property type="molecule type" value="Genomic_DNA"/>
</dbReference>
<evidence type="ECO:0000256" key="1">
    <source>
        <dbReference type="ARBA" id="ARBA00005964"/>
    </source>
</evidence>
<sequence>LDNLSTEARNLPKHSYLKQTDVIKDLSVATTAGIVTGFINDTAPSVRQWLGIPYAEPPIGVRRFSPRKPKNKFRDLTTNSYKPCCIQQLSNASTPCTDVVPEFLINGGQSEDCLYINVYAPLYPVFEKLPVFIYIPGGGFTGGGADSLYKIPDQWIQKTQAHIFVIMNYRQLVIEWTRDNVAAFGGDASKITLWGQSAGAMSVGMYGYAWVEDPIVSALIADSGSASILTIDDHERIAFSKLAGFLGCGNLTTDKKLNCMQHVDARVIQQVLSFRGTGTSFRPVVDGVTAFRNSSERLLEGKFANVERHLDLTTQMACYLANMKTAYDL</sequence>
<evidence type="ECO:0000256" key="2">
    <source>
        <dbReference type="ARBA" id="ARBA00022801"/>
    </source>
</evidence>
<dbReference type="GO" id="GO:0052689">
    <property type="term" value="F:carboxylic ester hydrolase activity"/>
    <property type="evidence" value="ECO:0007669"/>
    <property type="project" value="TreeGrafter"/>
</dbReference>
<dbReference type="PROSITE" id="PS00941">
    <property type="entry name" value="CARBOXYLESTERASE_B_2"/>
    <property type="match status" value="1"/>
</dbReference>
<dbReference type="SUPFAM" id="SSF53474">
    <property type="entry name" value="alpha/beta-Hydrolases"/>
    <property type="match status" value="1"/>
</dbReference>
<dbReference type="InterPro" id="IPR029058">
    <property type="entry name" value="AB_hydrolase_fold"/>
</dbReference>
<dbReference type="Pfam" id="PF00135">
    <property type="entry name" value="COesterase"/>
    <property type="match status" value="2"/>
</dbReference>